<evidence type="ECO:0000256" key="5">
    <source>
        <dbReference type="PROSITE-ProRule" id="PRU00284"/>
    </source>
</evidence>
<feature type="region of interest" description="Disordered" evidence="6">
    <location>
        <begin position="310"/>
        <end position="331"/>
    </location>
</feature>
<dbReference type="KEGG" id="hhk:HH1059_00710"/>
<dbReference type="OrthoDB" id="9781845at2"/>
<dbReference type="GO" id="GO:0005886">
    <property type="term" value="C:plasma membrane"/>
    <property type="evidence" value="ECO:0007669"/>
    <property type="project" value="UniProtKB-SubCell"/>
</dbReference>
<dbReference type="InterPro" id="IPR004090">
    <property type="entry name" value="Chemotax_Me-accpt_rcpt"/>
</dbReference>
<dbReference type="CDD" id="cd11386">
    <property type="entry name" value="MCP_signal"/>
    <property type="match status" value="1"/>
</dbReference>
<dbReference type="Pfam" id="PF08447">
    <property type="entry name" value="PAS_3"/>
    <property type="match status" value="1"/>
</dbReference>
<dbReference type="PROSITE" id="PS50112">
    <property type="entry name" value="PAS"/>
    <property type="match status" value="1"/>
</dbReference>
<dbReference type="PANTHER" id="PTHR32089">
    <property type="entry name" value="METHYL-ACCEPTING CHEMOTAXIS PROTEIN MCPB"/>
    <property type="match status" value="1"/>
</dbReference>
<sequence>MRVNEPVTQRQVTVWKGANILSTTDPKGKIRYINEDFVKISGYQPEELVGQPHNVIRHPDMPRAVFREMWRRLSSGQSWMGLVKNRCKNGDHYWVHAYATPILNERGEITEIQSVRQRVADQKIIERAEKIYQKIRSAEPDQGEIPEGLTRGSQRISSTRLLFGGQVAGALAVLGAVILPVSSAVQLSLATLAILVYAGSVAPALSQMLRAHRQAKQMLDDPLGEEVFLASNNEGSSLGLVQLYLSTEIEAVAKRLGDDSQGLKRHMQGVAEAMQTVREEAQNQSDETRSVATAMEQMSSTVDEVARNAAAAADTTQRAREETDRGKRTVEQSTEAVRALVRDIENASEIINRVDSEAERISKASSLINKITKQTHLLALNASVESARAGEAGRSFTVVAEEVRKLAGQTSQSTQEIEGIIESLQQGSAQAVKAMHESTQRAEQTLEYARESNSALEQIHSAVEEIRDMTGQIATATEQQSATANEISRSVSNIEHVSAQVTQESHNTDQRLQEASDRISRMTALTDRFAQRRRSVAKGG</sequence>
<feature type="compositionally biased region" description="Basic and acidic residues" evidence="6">
    <location>
        <begin position="317"/>
        <end position="330"/>
    </location>
</feature>
<organism evidence="12 13">
    <name type="scientific">Halorhodospira halochloris</name>
    <name type="common">Ectothiorhodospira halochloris</name>
    <dbReference type="NCBI Taxonomy" id="1052"/>
    <lineage>
        <taxon>Bacteria</taxon>
        <taxon>Pseudomonadati</taxon>
        <taxon>Pseudomonadota</taxon>
        <taxon>Gammaproteobacteria</taxon>
        <taxon>Chromatiales</taxon>
        <taxon>Ectothiorhodospiraceae</taxon>
        <taxon>Halorhodospira</taxon>
    </lineage>
</organism>
<keyword evidence="7" id="KW-0472">Membrane</keyword>
<dbReference type="Gene3D" id="3.30.450.20">
    <property type="entry name" value="PAS domain"/>
    <property type="match status" value="1"/>
</dbReference>
<dbReference type="GO" id="GO:0007165">
    <property type="term" value="P:signal transduction"/>
    <property type="evidence" value="ECO:0007669"/>
    <property type="project" value="UniProtKB-KW"/>
</dbReference>
<dbReference type="SMART" id="SM00283">
    <property type="entry name" value="MA"/>
    <property type="match status" value="1"/>
</dbReference>
<dbReference type="GO" id="GO:0004888">
    <property type="term" value="F:transmembrane signaling receptor activity"/>
    <property type="evidence" value="ECO:0007669"/>
    <property type="project" value="InterPro"/>
</dbReference>
<evidence type="ECO:0000256" key="4">
    <source>
        <dbReference type="ARBA" id="ARBA00029447"/>
    </source>
</evidence>
<keyword evidence="7" id="KW-0812">Transmembrane</keyword>
<evidence type="ECO:0000259" key="11">
    <source>
        <dbReference type="PROSITE" id="PS50192"/>
    </source>
</evidence>
<comment type="subcellular location">
    <subcellularLocation>
        <location evidence="1">Cell inner membrane</location>
        <topology evidence="1">Multi-pass membrane protein</topology>
    </subcellularLocation>
</comment>
<dbReference type="PROSITE" id="PS50192">
    <property type="entry name" value="T_SNARE"/>
    <property type="match status" value="1"/>
</dbReference>
<evidence type="ECO:0000259" key="9">
    <source>
        <dbReference type="PROSITE" id="PS50112"/>
    </source>
</evidence>
<keyword evidence="2" id="KW-0997">Cell inner membrane</keyword>
<protein>
    <submittedName>
        <fullName evidence="12">Aerotaxis sensor receptor protein</fullName>
    </submittedName>
</protein>
<feature type="transmembrane region" description="Helical" evidence="7">
    <location>
        <begin position="161"/>
        <end position="181"/>
    </location>
</feature>
<evidence type="ECO:0000259" key="10">
    <source>
        <dbReference type="PROSITE" id="PS50113"/>
    </source>
</evidence>
<dbReference type="Gene3D" id="1.10.287.950">
    <property type="entry name" value="Methyl-accepting chemotaxis protein"/>
    <property type="match status" value="1"/>
</dbReference>
<keyword evidence="3 5" id="KW-0807">Transducer</keyword>
<dbReference type="FunFam" id="1.10.287.950:FF:000001">
    <property type="entry name" value="Methyl-accepting chemotaxis sensory transducer"/>
    <property type="match status" value="1"/>
</dbReference>
<reference evidence="12" key="1">
    <citation type="submission" date="2016-02" db="EMBL/GenBank/DDBJ databases">
        <title>Halorhodospira halochloris DSM-1059 complete genome, version 2.</title>
        <authorList>
            <person name="Tsukatani Y."/>
        </authorList>
    </citation>
    <scope>NUCLEOTIDE SEQUENCE</scope>
    <source>
        <strain evidence="12">DSM 1059</strain>
    </source>
</reference>
<dbReference type="PROSITE" id="PS50111">
    <property type="entry name" value="CHEMOTAXIS_TRANSDUC_2"/>
    <property type="match status" value="1"/>
</dbReference>
<dbReference type="SMART" id="SM00086">
    <property type="entry name" value="PAC"/>
    <property type="match status" value="1"/>
</dbReference>
<feature type="domain" description="T-SNARE coiled-coil homology" evidence="11">
    <location>
        <begin position="446"/>
        <end position="494"/>
    </location>
</feature>
<dbReference type="RefSeq" id="WP_096406991.1">
    <property type="nucleotide sequence ID" value="NZ_AP017372.2"/>
</dbReference>
<gene>
    <name evidence="12" type="ORF">HH1059_00710</name>
</gene>
<comment type="similarity">
    <text evidence="4">Belongs to the methyl-accepting chemotaxis (MCP) protein family.</text>
</comment>
<dbReference type="PROSITE" id="PS50113">
    <property type="entry name" value="PAC"/>
    <property type="match status" value="1"/>
</dbReference>
<dbReference type="InterPro" id="IPR004089">
    <property type="entry name" value="MCPsignal_dom"/>
</dbReference>
<proteinExistence type="inferred from homology"/>
<dbReference type="NCBIfam" id="TIGR00229">
    <property type="entry name" value="sensory_box"/>
    <property type="match status" value="1"/>
</dbReference>
<dbReference type="CDD" id="cd00130">
    <property type="entry name" value="PAS"/>
    <property type="match status" value="1"/>
</dbReference>
<dbReference type="AlphaFoldDB" id="A0A120MZB2"/>
<feature type="domain" description="PAS" evidence="9">
    <location>
        <begin position="25"/>
        <end position="76"/>
    </location>
</feature>
<dbReference type="InterPro" id="IPR000700">
    <property type="entry name" value="PAS-assoc_C"/>
</dbReference>
<keyword evidence="7" id="KW-1133">Transmembrane helix</keyword>
<dbReference type="InterPro" id="IPR013655">
    <property type="entry name" value="PAS_fold_3"/>
</dbReference>
<keyword evidence="2" id="KW-1003">Cell membrane</keyword>
<dbReference type="InterPro" id="IPR000727">
    <property type="entry name" value="T_SNARE_dom"/>
</dbReference>
<dbReference type="SUPFAM" id="SSF58104">
    <property type="entry name" value="Methyl-accepting chemotaxis protein (MCP) signaling domain"/>
    <property type="match status" value="1"/>
</dbReference>
<keyword evidence="13" id="KW-1185">Reference proteome</keyword>
<accession>A0A120MZB2</accession>
<dbReference type="InterPro" id="IPR001610">
    <property type="entry name" value="PAC"/>
</dbReference>
<evidence type="ECO:0000256" key="1">
    <source>
        <dbReference type="ARBA" id="ARBA00004429"/>
    </source>
</evidence>
<evidence type="ECO:0000259" key="8">
    <source>
        <dbReference type="PROSITE" id="PS50111"/>
    </source>
</evidence>
<name>A0A120MZB2_HALHR</name>
<dbReference type="GO" id="GO:0006935">
    <property type="term" value="P:chemotaxis"/>
    <property type="evidence" value="ECO:0007669"/>
    <property type="project" value="InterPro"/>
</dbReference>
<dbReference type="SUPFAM" id="SSF55785">
    <property type="entry name" value="PYP-like sensor domain (PAS domain)"/>
    <property type="match status" value="1"/>
</dbReference>
<dbReference type="Proteomes" id="UP000218890">
    <property type="component" value="Chromosome"/>
</dbReference>
<dbReference type="PRINTS" id="PR00260">
    <property type="entry name" value="CHEMTRNSDUCR"/>
</dbReference>
<evidence type="ECO:0000256" key="7">
    <source>
        <dbReference type="SAM" id="Phobius"/>
    </source>
</evidence>
<dbReference type="EMBL" id="AP017372">
    <property type="protein sequence ID" value="BAU56741.1"/>
    <property type="molecule type" value="Genomic_DNA"/>
</dbReference>
<feature type="transmembrane region" description="Helical" evidence="7">
    <location>
        <begin position="187"/>
        <end position="209"/>
    </location>
</feature>
<dbReference type="InterPro" id="IPR000014">
    <property type="entry name" value="PAS"/>
</dbReference>
<feature type="domain" description="Methyl-accepting transducer" evidence="8">
    <location>
        <begin position="259"/>
        <end position="495"/>
    </location>
</feature>
<dbReference type="InterPro" id="IPR035965">
    <property type="entry name" value="PAS-like_dom_sf"/>
</dbReference>
<evidence type="ECO:0000256" key="3">
    <source>
        <dbReference type="ARBA" id="ARBA00023224"/>
    </source>
</evidence>
<dbReference type="PANTHER" id="PTHR32089:SF74">
    <property type="entry name" value="METHYL-ACCEPTING CHEMOTAXIS PROTEIN AER"/>
    <property type="match status" value="1"/>
</dbReference>
<evidence type="ECO:0000313" key="13">
    <source>
        <dbReference type="Proteomes" id="UP000218890"/>
    </source>
</evidence>
<keyword evidence="12" id="KW-0675">Receptor</keyword>
<feature type="domain" description="PAC" evidence="10">
    <location>
        <begin position="77"/>
        <end position="131"/>
    </location>
</feature>
<evidence type="ECO:0000256" key="6">
    <source>
        <dbReference type="SAM" id="MobiDB-lite"/>
    </source>
</evidence>
<evidence type="ECO:0000256" key="2">
    <source>
        <dbReference type="ARBA" id="ARBA00022519"/>
    </source>
</evidence>
<evidence type="ECO:0000313" key="12">
    <source>
        <dbReference type="EMBL" id="BAU56741.1"/>
    </source>
</evidence>
<dbReference type="Pfam" id="PF00015">
    <property type="entry name" value="MCPsignal"/>
    <property type="match status" value="1"/>
</dbReference>